<evidence type="ECO:0000313" key="4">
    <source>
        <dbReference type="Proteomes" id="UP000186851"/>
    </source>
</evidence>
<protein>
    <submittedName>
        <fullName evidence="3">RNase P subunit p30 family protein</fullName>
    </submittedName>
</protein>
<dbReference type="AlphaFoldDB" id="A0AAF0D152"/>
<dbReference type="PANTHER" id="PTHR13031:SF0">
    <property type="entry name" value="RIBONUCLEASE P PROTEIN SUBUNIT P30"/>
    <property type="match status" value="1"/>
</dbReference>
<reference evidence="3" key="1">
    <citation type="journal article" date="2017" name="Nature">
        <title>Asgard archaea illuminate the origin of eukaryotic cellular complexity.</title>
        <authorList>
            <person name="Zaremba-Niedzwiedzka K."/>
            <person name="Caceres E.F."/>
            <person name="Saw J.H."/>
            <person name="Backstrom D."/>
            <person name="Juzokaite L."/>
            <person name="Vancaester E."/>
            <person name="Seitz K.W."/>
            <person name="Anantharaman K."/>
            <person name="Starnawski P."/>
            <person name="Kjeldsen K.U."/>
            <person name="Scott M.B."/>
            <person name="Nunoura T."/>
            <person name="Banfield J.F."/>
            <person name="Schramm A."/>
            <person name="Baker B.J."/>
            <person name="Spang A."/>
            <person name="Ettema T.J.G."/>
        </authorList>
    </citation>
    <scope>NUCLEOTIDE SEQUENCE</scope>
    <source>
        <strain evidence="3">LCB_4</strain>
    </source>
</reference>
<dbReference type="GO" id="GO:0003723">
    <property type="term" value="F:RNA binding"/>
    <property type="evidence" value="ECO:0007669"/>
    <property type="project" value="TreeGrafter"/>
</dbReference>
<dbReference type="EMBL" id="CP091871">
    <property type="protein sequence ID" value="WEU39737.1"/>
    <property type="molecule type" value="Genomic_DNA"/>
</dbReference>
<dbReference type="InterPro" id="IPR002738">
    <property type="entry name" value="RNase_P_p30"/>
</dbReference>
<dbReference type="Pfam" id="PF01876">
    <property type="entry name" value="RNase_P_p30"/>
    <property type="match status" value="1"/>
</dbReference>
<dbReference type="Gene3D" id="3.20.20.140">
    <property type="entry name" value="Metal-dependent hydrolases"/>
    <property type="match status" value="1"/>
</dbReference>
<dbReference type="InterPro" id="IPR016195">
    <property type="entry name" value="Pol/histidinol_Pase-like"/>
</dbReference>
<keyword evidence="2" id="KW-0819">tRNA processing</keyword>
<evidence type="ECO:0000256" key="2">
    <source>
        <dbReference type="ARBA" id="ARBA00022694"/>
    </source>
</evidence>
<evidence type="ECO:0000313" key="3">
    <source>
        <dbReference type="EMBL" id="WEU39737.1"/>
    </source>
</evidence>
<name>A0AAF0D152_ODILC</name>
<dbReference type="Proteomes" id="UP000186851">
    <property type="component" value="Chromosome"/>
</dbReference>
<gene>
    <name evidence="3" type="ORF">OdinLCB4_004440</name>
</gene>
<sequence length="213" mass="24573">MTKFYDLNIIPQNNDLDYLNRLLQHCFKLGYSGLALSSNISFNDFNIQRNKIIPRINIAANTVREVKKTLKKLAEKKTLISVYTQNNSVANWCAESGFIKIICINLENIKKLQRSTIKLACENNCFFELQLHELIYNRDYPLVKKISVLSEMLNEILNRGAGLIISSGAHTIFQLRPPRDVIALIRIFEVEEEDAKKMISDTPKRVFEEYSSL</sequence>
<reference evidence="3" key="2">
    <citation type="journal article" date="2022" name="Nat. Microbiol.">
        <title>A closed Candidatus Odinarchaeum chromosome exposes Asgard archaeal viruses.</title>
        <authorList>
            <person name="Tamarit D."/>
            <person name="Caceres E.F."/>
            <person name="Krupovic M."/>
            <person name="Nijland R."/>
            <person name="Eme L."/>
            <person name="Robinson N.P."/>
            <person name="Ettema T.J.G."/>
        </authorList>
    </citation>
    <scope>NUCLEOTIDE SEQUENCE</scope>
    <source>
        <strain evidence="3">LCB_4</strain>
    </source>
</reference>
<dbReference type="GO" id="GO:0008033">
    <property type="term" value="P:tRNA processing"/>
    <property type="evidence" value="ECO:0007669"/>
    <property type="project" value="UniProtKB-KW"/>
</dbReference>
<dbReference type="KEGG" id="oyw:OdinLCB4_004440"/>
<dbReference type="SUPFAM" id="SSF89550">
    <property type="entry name" value="PHP domain-like"/>
    <property type="match status" value="1"/>
</dbReference>
<accession>A0AAF0D152</accession>
<organism evidence="3 4">
    <name type="scientific">Odinarchaeota yellowstonii (strain LCB_4)</name>
    <dbReference type="NCBI Taxonomy" id="1841599"/>
    <lineage>
        <taxon>Archaea</taxon>
        <taxon>Promethearchaeati</taxon>
        <taxon>Candidatus Odinarchaeota</taxon>
        <taxon>Candidatus Odinarchaeia</taxon>
        <taxon>Candidatus Odinarchaeales</taxon>
        <taxon>Candidatus Odinarchaeaceae</taxon>
        <taxon>Candidatus Odinarchaeum</taxon>
    </lineage>
</organism>
<dbReference type="PANTHER" id="PTHR13031">
    <property type="entry name" value="RIBONUCLEASE P SUBUNIT P30"/>
    <property type="match status" value="1"/>
</dbReference>
<proteinExistence type="inferred from homology"/>
<evidence type="ECO:0000256" key="1">
    <source>
        <dbReference type="ARBA" id="ARBA00007331"/>
    </source>
</evidence>
<comment type="similarity">
    <text evidence="1">Belongs to the eukaryotic/archaeal RNase P protein component 3 family.</text>
</comment>